<dbReference type="EMBL" id="JAFHKR010000037">
    <property type="protein sequence ID" value="MBN3553316.1"/>
    <property type="molecule type" value="Genomic_DNA"/>
</dbReference>
<gene>
    <name evidence="2" type="ORF">JYA63_03495</name>
</gene>
<evidence type="ECO:0008006" key="4">
    <source>
        <dbReference type="Google" id="ProtNLM"/>
    </source>
</evidence>
<reference evidence="2 3" key="1">
    <citation type="submission" date="2021-01" db="EMBL/GenBank/DDBJ databases">
        <title>Genome Sequencing of Type Strains.</title>
        <authorList>
            <person name="Lemaire J.F."/>
            <person name="Inderbitzin P."/>
            <person name="Collins S.B."/>
            <person name="Wespe N."/>
            <person name="Knight-Connoni V."/>
        </authorList>
    </citation>
    <scope>NUCLEOTIDE SEQUENCE [LARGE SCALE GENOMIC DNA]</scope>
    <source>
        <strain evidence="2 3">DSM 23009</strain>
    </source>
</reference>
<protein>
    <recommendedName>
        <fullName evidence="4">HTH merR-type domain-containing protein</fullName>
    </recommendedName>
</protein>
<keyword evidence="3" id="KW-1185">Reference proteome</keyword>
<proteinExistence type="predicted"/>
<comment type="caution">
    <text evidence="2">The sequence shown here is derived from an EMBL/GenBank/DDBJ whole genome shotgun (WGS) entry which is preliminary data.</text>
</comment>
<dbReference type="Proteomes" id="UP001296923">
    <property type="component" value="Unassembled WGS sequence"/>
</dbReference>
<evidence type="ECO:0000256" key="1">
    <source>
        <dbReference type="SAM" id="Coils"/>
    </source>
</evidence>
<keyword evidence="1" id="KW-0175">Coiled coil</keyword>
<evidence type="ECO:0000313" key="3">
    <source>
        <dbReference type="Proteomes" id="UP001296923"/>
    </source>
</evidence>
<name>A0ABS2ZKA8_9BACL</name>
<feature type="coiled-coil region" evidence="1">
    <location>
        <begin position="32"/>
        <end position="59"/>
    </location>
</feature>
<evidence type="ECO:0000313" key="2">
    <source>
        <dbReference type="EMBL" id="MBN3553316.1"/>
    </source>
</evidence>
<dbReference type="RefSeq" id="WP_205724526.1">
    <property type="nucleotide sequence ID" value="NZ_JAFHKR010000037.1"/>
</dbReference>
<sequence>MKTAEEIKAEIREMESTERWKLVTEIKNFPNYEDQCNLLIQLREEVTRLNKDIEFLSKKTGLHDMYLERIK</sequence>
<accession>A0ABS2ZKA8</accession>
<organism evidence="2 3">
    <name type="scientific">Fictibacillus nanhaiensis</name>
    <dbReference type="NCBI Taxonomy" id="742169"/>
    <lineage>
        <taxon>Bacteria</taxon>
        <taxon>Bacillati</taxon>
        <taxon>Bacillota</taxon>
        <taxon>Bacilli</taxon>
        <taxon>Bacillales</taxon>
        <taxon>Fictibacillaceae</taxon>
        <taxon>Fictibacillus</taxon>
    </lineage>
</organism>